<comment type="caution">
    <text evidence="3">The sequence shown here is derived from an EMBL/GenBank/DDBJ whole genome shotgun (WGS) entry which is preliminary data.</text>
</comment>
<gene>
    <name evidence="3" type="ORF">UT23_C0013G0042</name>
</gene>
<feature type="transmembrane region" description="Helical" evidence="1">
    <location>
        <begin position="297"/>
        <end position="314"/>
    </location>
</feature>
<name>A0A0G0M247_9BACT</name>
<dbReference type="Proteomes" id="UP000034325">
    <property type="component" value="Unassembled WGS sequence"/>
</dbReference>
<feature type="transmembrane region" description="Helical" evidence="1">
    <location>
        <begin position="196"/>
        <end position="215"/>
    </location>
</feature>
<feature type="transmembrane region" description="Helical" evidence="1">
    <location>
        <begin position="12"/>
        <end position="32"/>
    </location>
</feature>
<keyword evidence="1" id="KW-0812">Transmembrane</keyword>
<feature type="transmembrane region" description="Helical" evidence="1">
    <location>
        <begin position="129"/>
        <end position="148"/>
    </location>
</feature>
<feature type="transmembrane region" description="Helical" evidence="1">
    <location>
        <begin position="321"/>
        <end position="340"/>
    </location>
</feature>
<feature type="transmembrane region" description="Helical" evidence="1">
    <location>
        <begin position="160"/>
        <end position="184"/>
    </location>
</feature>
<keyword evidence="1" id="KW-1133">Transmembrane helix</keyword>
<dbReference type="AlphaFoldDB" id="A0A0G0M247"/>
<feature type="transmembrane region" description="Helical" evidence="1">
    <location>
        <begin position="83"/>
        <end position="100"/>
    </location>
</feature>
<feature type="transmembrane region" description="Helical" evidence="1">
    <location>
        <begin position="275"/>
        <end position="291"/>
    </location>
</feature>
<keyword evidence="1" id="KW-0472">Membrane</keyword>
<proteinExistence type="predicted"/>
<organism evidence="3 4">
    <name type="scientific">Candidatus Woesebacteria bacterium GW2011_GWA1_39_12</name>
    <dbReference type="NCBI Taxonomy" id="1618549"/>
    <lineage>
        <taxon>Bacteria</taxon>
        <taxon>Candidatus Woeseibacteriota</taxon>
    </lineage>
</organism>
<feature type="domain" description="Glycosyltransferase RgtA/B/C/D-like" evidence="2">
    <location>
        <begin position="88"/>
        <end position="209"/>
    </location>
</feature>
<accession>A0A0G0M247</accession>
<protein>
    <recommendedName>
        <fullName evidence="2">Glycosyltransferase RgtA/B/C/D-like domain-containing protein</fullName>
    </recommendedName>
</protein>
<evidence type="ECO:0000313" key="4">
    <source>
        <dbReference type="Proteomes" id="UP000034325"/>
    </source>
</evidence>
<evidence type="ECO:0000259" key="2">
    <source>
        <dbReference type="Pfam" id="PF13231"/>
    </source>
</evidence>
<dbReference type="Pfam" id="PF13231">
    <property type="entry name" value="PMT_2"/>
    <property type="match status" value="1"/>
</dbReference>
<dbReference type="EMBL" id="LBWA01000013">
    <property type="protein sequence ID" value="KKQ97367.1"/>
    <property type="molecule type" value="Genomic_DNA"/>
</dbReference>
<sequence>MQKISLKLKKYWLIMLLVIIGFHLLILSRSVFFPYPELFIYSYLTKQGLIPYKQIFDQHFPGIMFFPVNLATLGIDTPQEAQMLHLGIVVLTQVILFVIGRKLFKSNLYALISNLLFFIWQPFFEGYVFWIDSFLPLLLLPAFYFLIVKTNSKSYFYSGLFLGIGLLFKQVVGPLIFLIILYLINSLRRGSIKLKGVINFISGLAIPVMILIFWVTKLGIWKDFLYWTITFNLTTFAEMGRKYPDLAGILKSMPIFGLSTFFLLYFWTKRKFKDIFILVIFFVGSLAFSYARFDFIHLQPALPFAILIITWAIRGIKMKKLVPFIGIYVLFSLYLLMPFYRIIIEDKIIFYGDFEKRVSVKVLNYADSGDSIFAFGTTFHLYQLTNTLPPGKVFVFQFPWFMKVTEEKIFKGIISDPPKVIIRDNKAEVQDMKLVDYMPRINDYISRYYGVVEEVDGVEIMVPN</sequence>
<reference evidence="3 4" key="1">
    <citation type="journal article" date="2015" name="Nature">
        <title>rRNA introns, odd ribosomes, and small enigmatic genomes across a large radiation of phyla.</title>
        <authorList>
            <person name="Brown C.T."/>
            <person name="Hug L.A."/>
            <person name="Thomas B.C."/>
            <person name="Sharon I."/>
            <person name="Castelle C.J."/>
            <person name="Singh A."/>
            <person name="Wilkins M.J."/>
            <person name="Williams K.H."/>
            <person name="Banfield J.F."/>
        </authorList>
    </citation>
    <scope>NUCLEOTIDE SEQUENCE [LARGE SCALE GENOMIC DNA]</scope>
</reference>
<dbReference type="InterPro" id="IPR038731">
    <property type="entry name" value="RgtA/B/C-like"/>
</dbReference>
<feature type="transmembrane region" description="Helical" evidence="1">
    <location>
        <begin position="246"/>
        <end position="268"/>
    </location>
</feature>
<evidence type="ECO:0000313" key="3">
    <source>
        <dbReference type="EMBL" id="KKQ97367.1"/>
    </source>
</evidence>
<evidence type="ECO:0000256" key="1">
    <source>
        <dbReference type="SAM" id="Phobius"/>
    </source>
</evidence>